<name>A0AAV5V4B7_9BILA</name>
<gene>
    <name evidence="1" type="ORF">PFISCL1PPCAC_4419</name>
</gene>
<evidence type="ECO:0000313" key="2">
    <source>
        <dbReference type="Proteomes" id="UP001432322"/>
    </source>
</evidence>
<dbReference type="Proteomes" id="UP001432322">
    <property type="component" value="Unassembled WGS sequence"/>
</dbReference>
<reference evidence="1" key="1">
    <citation type="submission" date="2023-10" db="EMBL/GenBank/DDBJ databases">
        <title>Genome assembly of Pristionchus species.</title>
        <authorList>
            <person name="Yoshida K."/>
            <person name="Sommer R.J."/>
        </authorList>
    </citation>
    <scope>NUCLEOTIDE SEQUENCE</scope>
    <source>
        <strain evidence="1">RS5133</strain>
    </source>
</reference>
<accession>A0AAV5V4B7</accession>
<proteinExistence type="predicted"/>
<keyword evidence="2" id="KW-1185">Reference proteome</keyword>
<evidence type="ECO:0000313" key="1">
    <source>
        <dbReference type="EMBL" id="GMT13122.1"/>
    </source>
</evidence>
<protein>
    <submittedName>
        <fullName evidence="1">Uncharacterized protein</fullName>
    </submittedName>
</protein>
<dbReference type="EMBL" id="BTSY01000002">
    <property type="protein sequence ID" value="GMT13122.1"/>
    <property type="molecule type" value="Genomic_DNA"/>
</dbReference>
<dbReference type="AlphaFoldDB" id="A0AAV5V4B7"/>
<organism evidence="1 2">
    <name type="scientific">Pristionchus fissidentatus</name>
    <dbReference type="NCBI Taxonomy" id="1538716"/>
    <lineage>
        <taxon>Eukaryota</taxon>
        <taxon>Metazoa</taxon>
        <taxon>Ecdysozoa</taxon>
        <taxon>Nematoda</taxon>
        <taxon>Chromadorea</taxon>
        <taxon>Rhabditida</taxon>
        <taxon>Rhabditina</taxon>
        <taxon>Diplogasteromorpha</taxon>
        <taxon>Diplogasteroidea</taxon>
        <taxon>Neodiplogasteridae</taxon>
        <taxon>Pristionchus</taxon>
    </lineage>
</organism>
<feature type="non-terminal residue" evidence="1">
    <location>
        <position position="114"/>
    </location>
</feature>
<sequence>MKHRPGGTETSGLQGGVGVLLHNLLHCIRGERGDESGDVTDSASSLLHIYPDSTSTKSLVSKMSLRSIQKRRKSARATASAFSGCSNFTAAMSLLALSDDLVVITVRKSCAEYS</sequence>
<comment type="caution">
    <text evidence="1">The sequence shown here is derived from an EMBL/GenBank/DDBJ whole genome shotgun (WGS) entry which is preliminary data.</text>
</comment>